<keyword evidence="2" id="KW-1185">Reference proteome</keyword>
<proteinExistence type="predicted"/>
<dbReference type="HOGENOM" id="CLU_698069_0_0_4"/>
<organism evidence="1 2">
    <name type="scientific">Rubrivivax gelatinosus (strain NBRC 100245 / IL144)</name>
    <dbReference type="NCBI Taxonomy" id="983917"/>
    <lineage>
        <taxon>Bacteria</taxon>
        <taxon>Pseudomonadati</taxon>
        <taxon>Pseudomonadota</taxon>
        <taxon>Betaproteobacteria</taxon>
        <taxon>Burkholderiales</taxon>
        <taxon>Sphaerotilaceae</taxon>
        <taxon>Rubrivivax</taxon>
    </lineage>
</organism>
<sequence length="395" mass="42688">MLASMTLATISAHAATQDLLRRPVMMGNGKGKLPYPRPRVADMAEAWQLSRSLETFELPVPPSADRSRVWRRFVSYGWPAPRLVPASSAGDGESAVAYDPFAWIEYWRRTQVEPAPGASTERMFSAAQRRFLNCETGWLSEGGVLYFASLDTTGPAYRVDKVGVLSSIRMVEWLVHDPEYVAELRTICGPVLAAFHGEQEARRRIDELLARAAGQAAAFGLPEPASPPLPAPAGPVADAKARIRLFQQNGLTGGLTNEAACRSDDAAEQGGGTLTGMLASLFHVASDTRIGMPETATTRRLSERSRAGSKAYFVEREITAWAPVTVDYDPDHGASGSSCTRGIVTFVPEAGADYEAHRDSMDFCLVSVDRILPDGSLRPVAVQVAAPRCPPQASK</sequence>
<dbReference type="AlphaFoldDB" id="I0HQR8"/>
<dbReference type="Proteomes" id="UP000007883">
    <property type="component" value="Chromosome"/>
</dbReference>
<dbReference type="KEGG" id="rge:RGE_20140"/>
<protein>
    <submittedName>
        <fullName evidence="1">Uncharacterized protein</fullName>
    </submittedName>
</protein>
<gene>
    <name evidence="1" type="ordered locus">RGE_20140</name>
</gene>
<evidence type="ECO:0000313" key="1">
    <source>
        <dbReference type="EMBL" id="BAL95355.1"/>
    </source>
</evidence>
<dbReference type="PATRIC" id="fig|983917.3.peg.1945"/>
<reference evidence="1 2" key="1">
    <citation type="journal article" date="2012" name="J. Bacteriol.">
        <title>Complete genome sequence of phototrophic betaproteobacterium Rubrivivax gelatinosus IL144.</title>
        <authorList>
            <person name="Nagashima S."/>
            <person name="Kamimura A."/>
            <person name="Shimizu T."/>
            <person name="Nakamura-isaki S."/>
            <person name="Aono E."/>
            <person name="Sakamoto K."/>
            <person name="Ichikawa N."/>
            <person name="Nakazawa H."/>
            <person name="Sekine M."/>
            <person name="Yamazaki S."/>
            <person name="Fujita N."/>
            <person name="Shimada K."/>
            <person name="Hanada S."/>
            <person name="Nagashima K.V.P."/>
        </authorList>
    </citation>
    <scope>NUCLEOTIDE SEQUENCE [LARGE SCALE GENOMIC DNA]</scope>
    <source>
        <strain evidence="2">NBRC 100245 / IL144</strain>
    </source>
</reference>
<name>I0HQR8_RUBGI</name>
<accession>I0HQR8</accession>
<dbReference type="EMBL" id="AP012320">
    <property type="protein sequence ID" value="BAL95355.1"/>
    <property type="molecule type" value="Genomic_DNA"/>
</dbReference>
<evidence type="ECO:0000313" key="2">
    <source>
        <dbReference type="Proteomes" id="UP000007883"/>
    </source>
</evidence>